<evidence type="ECO:0000259" key="5">
    <source>
        <dbReference type="PROSITE" id="PS50850"/>
    </source>
</evidence>
<proteinExistence type="inferred from homology"/>
<protein>
    <submittedName>
        <fullName evidence="6">MFS monocarboxylate transporter</fullName>
    </submittedName>
</protein>
<sequence length="416" mass="44284">MGAFFTFFCSVGFLNAFGIFQEYYESHQLSNHSSFDISWIGSFSTFALFSGAPIAGILVDRVGPTVLLIFGGVAMLLAVFMTSLCQQYYQFFLAQAVLLGASMSCLFCPAIATVSRYFQKHKGLAMGVTVGGSSAGGVIWPIVLNELLNKHGMSFGWTIRIVGFIMLPLLVLAVLTVTSPAKNSSDDRHHGMLTDEEQRTETEDGCGSEKRVQVETKAHKQGLLALLKNTNFLLLCSGLAISYLGMFSPFFYATSYAQSLGHSSSFAFYLVSVVNGASLFGRILPGFVADRHGHFNLCGAAALLSGAVALCWTAATSSGALVAWCLAYGFTSGAIMSLQSACAAQLAPHELHGTAVGFLMGSVALTALFGTPISGQLVGSYGYLALSMFAGSSLVAGGLLIFAARFKMERRVFARQ</sequence>
<keyword evidence="4" id="KW-1133">Transmembrane helix</keyword>
<dbReference type="PANTHER" id="PTHR11360">
    <property type="entry name" value="MONOCARBOXYLATE TRANSPORTER"/>
    <property type="match status" value="1"/>
</dbReference>
<evidence type="ECO:0000256" key="2">
    <source>
        <dbReference type="ARBA" id="ARBA00006727"/>
    </source>
</evidence>
<keyword evidence="7" id="KW-1185">Reference proteome</keyword>
<comment type="similarity">
    <text evidence="2">Belongs to the major facilitator superfamily. Monocarboxylate porter (TC 2.A.1.13) family.</text>
</comment>
<comment type="subcellular location">
    <subcellularLocation>
        <location evidence="1">Membrane</location>
        <topology evidence="1">Multi-pass membrane protein</topology>
    </subcellularLocation>
</comment>
<dbReference type="Proteomes" id="UP000315783">
    <property type="component" value="Unassembled WGS sequence"/>
</dbReference>
<dbReference type="OrthoDB" id="6499973at2759"/>
<dbReference type="PROSITE" id="PS50850">
    <property type="entry name" value="MFS"/>
    <property type="match status" value="1"/>
</dbReference>
<dbReference type="CDD" id="cd17352">
    <property type="entry name" value="MFS_MCT_SLC16"/>
    <property type="match status" value="1"/>
</dbReference>
<evidence type="ECO:0000313" key="7">
    <source>
        <dbReference type="Proteomes" id="UP000315783"/>
    </source>
</evidence>
<gene>
    <name evidence="6" type="ORF">IF1G_11383</name>
</gene>
<feature type="transmembrane region" description="Helical" evidence="4">
    <location>
        <begin position="321"/>
        <end position="343"/>
    </location>
</feature>
<feature type="transmembrane region" description="Helical" evidence="4">
    <location>
        <begin position="90"/>
        <end position="112"/>
    </location>
</feature>
<feature type="transmembrane region" description="Helical" evidence="4">
    <location>
        <begin position="297"/>
        <end position="315"/>
    </location>
</feature>
<reference evidence="6 7" key="1">
    <citation type="journal article" date="2019" name="Appl. Microbiol. Biotechnol.">
        <title>Genome sequence of Isaria javanica and comparative genome analysis insights into family S53 peptidase evolution in fungal entomopathogens.</title>
        <authorList>
            <person name="Lin R."/>
            <person name="Zhang X."/>
            <person name="Xin B."/>
            <person name="Zou M."/>
            <person name="Gao Y."/>
            <person name="Qin F."/>
            <person name="Hu Q."/>
            <person name="Xie B."/>
            <person name="Cheng X."/>
        </authorList>
    </citation>
    <scope>NUCLEOTIDE SEQUENCE [LARGE SCALE GENOMIC DNA]</scope>
    <source>
        <strain evidence="6 7">IJ1G</strain>
    </source>
</reference>
<dbReference type="InterPro" id="IPR020846">
    <property type="entry name" value="MFS_dom"/>
</dbReference>
<feature type="transmembrane region" description="Helical" evidence="4">
    <location>
        <begin position="155"/>
        <end position="178"/>
    </location>
</feature>
<evidence type="ECO:0000313" key="6">
    <source>
        <dbReference type="EMBL" id="TQV89957.1"/>
    </source>
</evidence>
<feature type="transmembrane region" description="Helical" evidence="4">
    <location>
        <begin position="124"/>
        <end position="143"/>
    </location>
</feature>
<dbReference type="Gene3D" id="1.20.1250.20">
    <property type="entry name" value="MFS general substrate transporter like domains"/>
    <property type="match status" value="1"/>
</dbReference>
<keyword evidence="4" id="KW-0472">Membrane</keyword>
<feature type="transmembrane region" description="Helical" evidence="4">
    <location>
        <begin position="232"/>
        <end position="254"/>
    </location>
</feature>
<dbReference type="GO" id="GO:0022857">
    <property type="term" value="F:transmembrane transporter activity"/>
    <property type="evidence" value="ECO:0007669"/>
    <property type="project" value="InterPro"/>
</dbReference>
<feature type="transmembrane region" description="Helical" evidence="4">
    <location>
        <begin position="266"/>
        <end position="285"/>
    </location>
</feature>
<feature type="transmembrane region" description="Helical" evidence="4">
    <location>
        <begin position="355"/>
        <end position="375"/>
    </location>
</feature>
<dbReference type="AlphaFoldDB" id="A0A545UKG7"/>
<evidence type="ECO:0000256" key="4">
    <source>
        <dbReference type="SAM" id="Phobius"/>
    </source>
</evidence>
<comment type="caution">
    <text evidence="6">The sequence shown here is derived from an EMBL/GenBank/DDBJ whole genome shotgun (WGS) entry which is preliminary data.</text>
</comment>
<feature type="region of interest" description="Disordered" evidence="3">
    <location>
        <begin position="181"/>
        <end position="209"/>
    </location>
</feature>
<feature type="compositionally biased region" description="Basic and acidic residues" evidence="3">
    <location>
        <begin position="184"/>
        <end position="209"/>
    </location>
</feature>
<dbReference type="EMBL" id="SPUK01000052">
    <property type="protein sequence ID" value="TQV89957.1"/>
    <property type="molecule type" value="Genomic_DNA"/>
</dbReference>
<evidence type="ECO:0000256" key="3">
    <source>
        <dbReference type="SAM" id="MobiDB-lite"/>
    </source>
</evidence>
<dbReference type="SUPFAM" id="SSF103473">
    <property type="entry name" value="MFS general substrate transporter"/>
    <property type="match status" value="1"/>
</dbReference>
<organism evidence="6 7">
    <name type="scientific">Cordyceps javanica</name>
    <dbReference type="NCBI Taxonomy" id="43265"/>
    <lineage>
        <taxon>Eukaryota</taxon>
        <taxon>Fungi</taxon>
        <taxon>Dikarya</taxon>
        <taxon>Ascomycota</taxon>
        <taxon>Pezizomycotina</taxon>
        <taxon>Sordariomycetes</taxon>
        <taxon>Hypocreomycetidae</taxon>
        <taxon>Hypocreales</taxon>
        <taxon>Cordycipitaceae</taxon>
        <taxon>Cordyceps</taxon>
    </lineage>
</organism>
<keyword evidence="4" id="KW-0812">Transmembrane</keyword>
<name>A0A545UKG7_9HYPO</name>
<dbReference type="InterPro" id="IPR036259">
    <property type="entry name" value="MFS_trans_sf"/>
</dbReference>
<feature type="transmembrane region" description="Helical" evidence="4">
    <location>
        <begin position="66"/>
        <end position="84"/>
    </location>
</feature>
<dbReference type="InterPro" id="IPR011701">
    <property type="entry name" value="MFS"/>
</dbReference>
<accession>A0A545UKG7</accession>
<feature type="transmembrane region" description="Helical" evidence="4">
    <location>
        <begin position="381"/>
        <end position="406"/>
    </location>
</feature>
<dbReference type="PANTHER" id="PTHR11360:SF250">
    <property type="entry name" value="MFS-TYPE TRANSPORTER AFUA_1G00970"/>
    <property type="match status" value="1"/>
</dbReference>
<evidence type="ECO:0000256" key="1">
    <source>
        <dbReference type="ARBA" id="ARBA00004141"/>
    </source>
</evidence>
<dbReference type="GO" id="GO:0016020">
    <property type="term" value="C:membrane"/>
    <property type="evidence" value="ECO:0007669"/>
    <property type="project" value="UniProtKB-SubCell"/>
</dbReference>
<feature type="domain" description="Major facilitator superfamily (MFS) profile" evidence="5">
    <location>
        <begin position="1"/>
        <end position="409"/>
    </location>
</feature>
<dbReference type="InterPro" id="IPR050327">
    <property type="entry name" value="Proton-linked_MCT"/>
</dbReference>
<feature type="transmembrane region" description="Helical" evidence="4">
    <location>
        <begin position="37"/>
        <end position="59"/>
    </location>
</feature>
<dbReference type="Pfam" id="PF07690">
    <property type="entry name" value="MFS_1"/>
    <property type="match status" value="1"/>
</dbReference>